<reference evidence="2 3" key="1">
    <citation type="submission" date="2019-09" db="EMBL/GenBank/DDBJ databases">
        <title>Genome sequence of Adhaeribacter sp. M2.</title>
        <authorList>
            <person name="Srinivasan S."/>
        </authorList>
    </citation>
    <scope>NUCLEOTIDE SEQUENCE [LARGE SCALE GENOMIC DNA]</scope>
    <source>
        <strain evidence="2 3">M2</strain>
    </source>
</reference>
<proteinExistence type="predicted"/>
<dbReference type="AlphaFoldDB" id="A0A5N1IQD1"/>
<name>A0A5N1IQD1_9BACT</name>
<accession>A0A5N1IQD1</accession>
<protein>
    <submittedName>
        <fullName evidence="2">Uncharacterized protein</fullName>
    </submittedName>
</protein>
<evidence type="ECO:0000313" key="2">
    <source>
        <dbReference type="EMBL" id="KAA9331968.1"/>
    </source>
</evidence>
<feature type="compositionally biased region" description="Basic residues" evidence="1">
    <location>
        <begin position="49"/>
        <end position="62"/>
    </location>
</feature>
<dbReference type="RefSeq" id="WP_150904577.1">
    <property type="nucleotide sequence ID" value="NZ_VTWT01000007.1"/>
</dbReference>
<gene>
    <name evidence="2" type="ORF">F0P94_14330</name>
</gene>
<sequence length="173" mass="18957">MLNVLRLFRKNNSLLGQKSTLLLLLAMALVFSEGCSRKLPCPDVNKATAKAKKGTKKKKKARPANLADPDNPNPDDASQDATASADATDNATASLDDAATTESKPKASLTAKKNRYNKNGLLQKGKYKKLRNNPARKVKRKGNFFTDLFSGKKTKKTKKTKSRPEPNVEPVDE</sequence>
<comment type="caution">
    <text evidence="2">The sequence shown here is derived from an EMBL/GenBank/DDBJ whole genome shotgun (WGS) entry which is preliminary data.</text>
</comment>
<organism evidence="2 3">
    <name type="scientific">Adhaeribacter soli</name>
    <dbReference type="NCBI Taxonomy" id="2607655"/>
    <lineage>
        <taxon>Bacteria</taxon>
        <taxon>Pseudomonadati</taxon>
        <taxon>Bacteroidota</taxon>
        <taxon>Cytophagia</taxon>
        <taxon>Cytophagales</taxon>
        <taxon>Hymenobacteraceae</taxon>
        <taxon>Adhaeribacter</taxon>
    </lineage>
</organism>
<feature type="compositionally biased region" description="Basic residues" evidence="1">
    <location>
        <begin position="125"/>
        <end position="142"/>
    </location>
</feature>
<feature type="compositionally biased region" description="Basic residues" evidence="1">
    <location>
        <begin position="152"/>
        <end position="161"/>
    </location>
</feature>
<feature type="region of interest" description="Disordered" evidence="1">
    <location>
        <begin position="47"/>
        <end position="173"/>
    </location>
</feature>
<evidence type="ECO:0000256" key="1">
    <source>
        <dbReference type="SAM" id="MobiDB-lite"/>
    </source>
</evidence>
<keyword evidence="3" id="KW-1185">Reference proteome</keyword>
<feature type="compositionally biased region" description="Low complexity" evidence="1">
    <location>
        <begin position="63"/>
        <end position="101"/>
    </location>
</feature>
<evidence type="ECO:0000313" key="3">
    <source>
        <dbReference type="Proteomes" id="UP000326570"/>
    </source>
</evidence>
<dbReference type="EMBL" id="VTWT01000007">
    <property type="protein sequence ID" value="KAA9331968.1"/>
    <property type="molecule type" value="Genomic_DNA"/>
</dbReference>
<dbReference type="Proteomes" id="UP000326570">
    <property type="component" value="Unassembled WGS sequence"/>
</dbReference>